<dbReference type="FunFam" id="3.50.50.60:FF:000025">
    <property type="entry name" value="Dihydrolipoyl dehydrogenase"/>
    <property type="match status" value="1"/>
</dbReference>
<dbReference type="PANTHER" id="PTHR22912">
    <property type="entry name" value="DISULFIDE OXIDOREDUCTASE"/>
    <property type="match status" value="1"/>
</dbReference>
<evidence type="ECO:0000256" key="4">
    <source>
        <dbReference type="ARBA" id="ARBA00023002"/>
    </source>
</evidence>
<dbReference type="GO" id="GO:0045254">
    <property type="term" value="C:pyruvate dehydrogenase complex"/>
    <property type="evidence" value="ECO:0007669"/>
    <property type="project" value="UniProtKB-ARBA"/>
</dbReference>
<dbReference type="NCBIfam" id="TIGR01350">
    <property type="entry name" value="lipoamide_DH"/>
    <property type="match status" value="1"/>
</dbReference>
<evidence type="ECO:0000313" key="17">
    <source>
        <dbReference type="WBParaSite" id="HPLM_0000990701-mRNA-1"/>
    </source>
</evidence>
<feature type="binding site" evidence="10">
    <location>
        <position position="230"/>
    </location>
    <ligand>
        <name>NAD(+)</name>
        <dbReference type="ChEBI" id="CHEBI:57540"/>
    </ligand>
</feature>
<dbReference type="InterPro" id="IPR023753">
    <property type="entry name" value="FAD/NAD-binding_dom"/>
</dbReference>
<evidence type="ECO:0000256" key="2">
    <source>
        <dbReference type="ARBA" id="ARBA00022630"/>
    </source>
</evidence>
<keyword evidence="3 10" id="KW-0274">FAD</keyword>
<keyword evidence="10" id="KW-0547">Nucleotide-binding</keyword>
<dbReference type="InterPro" id="IPR050151">
    <property type="entry name" value="Class-I_Pyr_Nuc-Dis_Oxidored"/>
</dbReference>
<feature type="disulfide bond" description="Redox-active" evidence="11">
    <location>
        <begin position="68"/>
        <end position="73"/>
    </location>
</feature>
<feature type="domain" description="Pyridine nucleotide-disulphide oxidoreductase dimerisation" evidence="13">
    <location>
        <begin position="375"/>
        <end position="475"/>
    </location>
</feature>
<dbReference type="GO" id="GO:0045333">
    <property type="term" value="P:cellular respiration"/>
    <property type="evidence" value="ECO:0007669"/>
    <property type="project" value="UniProtKB-ARBA"/>
</dbReference>
<dbReference type="PRINTS" id="PR00411">
    <property type="entry name" value="PNDRDTASEI"/>
</dbReference>
<evidence type="ECO:0000256" key="11">
    <source>
        <dbReference type="PIRSR" id="PIRSR000350-4"/>
    </source>
</evidence>
<dbReference type="OrthoDB" id="361797at2759"/>
<dbReference type="InterPro" id="IPR006258">
    <property type="entry name" value="Lipoamide_DH"/>
</dbReference>
<feature type="binding site" evidence="10">
    <location>
        <position position="300"/>
    </location>
    <ligand>
        <name>NAD(+)</name>
        <dbReference type="ChEBI" id="CHEBI:57540"/>
    </ligand>
</feature>
<evidence type="ECO:0000256" key="9">
    <source>
        <dbReference type="PIRSR" id="PIRSR000350-2"/>
    </source>
</evidence>
<evidence type="ECO:0000259" key="14">
    <source>
        <dbReference type="Pfam" id="PF07992"/>
    </source>
</evidence>
<comment type="similarity">
    <text evidence="1 12">Belongs to the class-I pyridine nucleotide-disulfide oxidoreductase family.</text>
</comment>
<gene>
    <name evidence="15" type="ORF">HPLM_LOCUS9899</name>
</gene>
<feature type="binding site" evidence="10">
    <location>
        <position position="77"/>
    </location>
    <ligand>
        <name>FAD</name>
        <dbReference type="ChEBI" id="CHEBI:57692"/>
    </ligand>
</feature>
<evidence type="ECO:0000256" key="10">
    <source>
        <dbReference type="PIRSR" id="PIRSR000350-3"/>
    </source>
</evidence>
<proteinExistence type="inferred from homology"/>
<dbReference type="Proteomes" id="UP000268014">
    <property type="component" value="Unassembled WGS sequence"/>
</dbReference>
<dbReference type="GO" id="GO:0006103">
    <property type="term" value="P:2-oxoglutarate metabolic process"/>
    <property type="evidence" value="ECO:0007669"/>
    <property type="project" value="TreeGrafter"/>
</dbReference>
<dbReference type="GO" id="GO:0005739">
    <property type="term" value="C:mitochondrion"/>
    <property type="evidence" value="ECO:0007669"/>
    <property type="project" value="TreeGrafter"/>
</dbReference>
<dbReference type="GO" id="GO:0045252">
    <property type="term" value="C:oxoglutarate dehydrogenase complex"/>
    <property type="evidence" value="ECO:0007669"/>
    <property type="project" value="TreeGrafter"/>
</dbReference>
<comment type="cofactor">
    <cofactor evidence="10 12">
        <name>FAD</name>
        <dbReference type="ChEBI" id="CHEBI:57692"/>
    </cofactor>
    <text evidence="10 12">Binds 1 FAD per subunit.</text>
</comment>
<feature type="binding site" evidence="10">
    <location>
        <position position="140"/>
    </location>
    <ligand>
        <name>FAD</name>
        <dbReference type="ChEBI" id="CHEBI:57692"/>
    </ligand>
</feature>
<name>A0A158QN77_HAEPC</name>
<feature type="active site" description="Proton acceptor" evidence="9">
    <location>
        <position position="473"/>
    </location>
</feature>
<reference evidence="17" key="1">
    <citation type="submission" date="2016-04" db="UniProtKB">
        <authorList>
            <consortium name="WormBaseParasite"/>
        </authorList>
    </citation>
    <scope>IDENTIFICATION</scope>
</reference>
<evidence type="ECO:0000259" key="13">
    <source>
        <dbReference type="Pfam" id="PF02852"/>
    </source>
</evidence>
<dbReference type="InterPro" id="IPR036188">
    <property type="entry name" value="FAD/NAD-bd_sf"/>
</dbReference>
<feature type="binding site" evidence="10">
    <location>
        <begin position="347"/>
        <end position="350"/>
    </location>
    <ligand>
        <name>FAD</name>
        <dbReference type="ChEBI" id="CHEBI:57692"/>
    </ligand>
</feature>
<keyword evidence="4 12" id="KW-0560">Oxidoreductase</keyword>
<protein>
    <recommendedName>
        <fullName evidence="12">Dihydrolipoyl dehydrogenase</fullName>
        <ecNumber evidence="12">1.8.1.4</ecNumber>
    </recommendedName>
</protein>
<dbReference type="InterPro" id="IPR004099">
    <property type="entry name" value="Pyr_nucl-diS_OxRdtase_dimer"/>
</dbReference>
<evidence type="ECO:0000313" key="16">
    <source>
        <dbReference type="Proteomes" id="UP000268014"/>
    </source>
</evidence>
<accession>A0A158QN77</accession>
<dbReference type="Pfam" id="PF07992">
    <property type="entry name" value="Pyr_redox_2"/>
    <property type="match status" value="1"/>
</dbReference>
<comment type="miscellaneous">
    <text evidence="12">The active site is a redox-active disulfide bond.</text>
</comment>
<organism evidence="17">
    <name type="scientific">Haemonchus placei</name>
    <name type="common">Barber's pole worm</name>
    <dbReference type="NCBI Taxonomy" id="6290"/>
    <lineage>
        <taxon>Eukaryota</taxon>
        <taxon>Metazoa</taxon>
        <taxon>Ecdysozoa</taxon>
        <taxon>Nematoda</taxon>
        <taxon>Chromadorea</taxon>
        <taxon>Rhabditida</taxon>
        <taxon>Rhabditina</taxon>
        <taxon>Rhabditomorpha</taxon>
        <taxon>Strongyloidea</taxon>
        <taxon>Trichostrongylidae</taxon>
        <taxon>Haemonchus</taxon>
    </lineage>
</organism>
<dbReference type="STRING" id="6290.A0A158QN77"/>
<dbReference type="PROSITE" id="PS00076">
    <property type="entry name" value="PYRIDINE_REDOX_1"/>
    <property type="match status" value="1"/>
</dbReference>
<dbReference type="GO" id="GO:0004148">
    <property type="term" value="F:dihydrolipoyl dehydrogenase (NADH) activity"/>
    <property type="evidence" value="ECO:0007669"/>
    <property type="project" value="UniProtKB-EC"/>
</dbReference>
<dbReference type="Gene3D" id="3.50.50.60">
    <property type="entry name" value="FAD/NAD(P)-binding domain"/>
    <property type="match status" value="2"/>
</dbReference>
<keyword evidence="7 12" id="KW-0676">Redox-active center</keyword>
<keyword evidence="6" id="KW-1015">Disulfide bond</keyword>
<dbReference type="AlphaFoldDB" id="A0A158QN77"/>
<dbReference type="FunFam" id="3.30.390.30:FF:000001">
    <property type="entry name" value="Dihydrolipoyl dehydrogenase"/>
    <property type="match status" value="1"/>
</dbReference>
<dbReference type="PANTHER" id="PTHR22912:SF151">
    <property type="entry name" value="DIHYDROLIPOYL DEHYDROGENASE, MITOCHONDRIAL"/>
    <property type="match status" value="1"/>
</dbReference>
<dbReference type="SUPFAM" id="SSF51905">
    <property type="entry name" value="FAD/NAD(P)-binding domain"/>
    <property type="match status" value="1"/>
</dbReference>
<feature type="domain" description="FAD/NAD(P)-binding" evidence="14">
    <location>
        <begin position="31"/>
        <end position="356"/>
    </location>
</feature>
<keyword evidence="5 10" id="KW-0520">NAD</keyword>
<dbReference type="InterPro" id="IPR012999">
    <property type="entry name" value="Pyr_OxRdtase_I_AS"/>
</dbReference>
<sequence>MSLARTTLSPFTKRAIFSIFTRSLSGTQEADIVVIGAGPGGYVAAIKAAQLGMKTICVEKDPTLGGTCLNVGCIPSKSLLNNSHYYHMAQHDFANRGIKVSPALDLAKMMEAKSNSVKALTGGIVQLFKANKVGHIQGVGTITGPNQVQVKKNDGSVDTVNTRNILIATGSEVTPFPGIPIDEEKVIISSTGALSLKAVPKKMVVIGAGVIGLELGSVWQRLGAQVTAVEFLEHIGGFGIDMEISKTFQRTLTKQGMKFLLSTKVMSAQKNGDNISVQVEGAKDGKKQTLDCDVLMVCIGRRPYTKDLGAENVGIQLDEKGRVPVNERFQTKVPSIYAIGDCIAGPMLAHKAEDEGILCVEGICGGPVHIDYNCIPSVIYTHPEVAWVGKPEEQLKQENVQYKVGKFPFVANSRAKTNFDTEGFVKILADKQTDRMLGVHIIGPNAGEMIAEGVLALEYGASAEDVARVCHPHPVGRPFFPCALIVTTTPYFCFLFRKCSCTSGC</sequence>
<dbReference type="InterPro" id="IPR001100">
    <property type="entry name" value="Pyr_nuc-diS_OxRdtase"/>
</dbReference>
<evidence type="ECO:0000256" key="6">
    <source>
        <dbReference type="ARBA" id="ARBA00023157"/>
    </source>
</evidence>
<dbReference type="SUPFAM" id="SSF55424">
    <property type="entry name" value="FAD/NAD-linked reductases, dimerisation (C-terminal) domain"/>
    <property type="match status" value="1"/>
</dbReference>
<reference evidence="15 16" key="2">
    <citation type="submission" date="2018-11" db="EMBL/GenBank/DDBJ databases">
        <authorList>
            <consortium name="Pathogen Informatics"/>
        </authorList>
    </citation>
    <scope>NUCLEOTIDE SEQUENCE [LARGE SCALE GENOMIC DNA]</scope>
    <source>
        <strain evidence="15 16">MHpl1</strain>
    </source>
</reference>
<dbReference type="EMBL" id="UZAF01017167">
    <property type="protein sequence ID" value="VDO38661.1"/>
    <property type="molecule type" value="Genomic_DNA"/>
</dbReference>
<evidence type="ECO:0000256" key="1">
    <source>
        <dbReference type="ARBA" id="ARBA00007532"/>
    </source>
</evidence>
<keyword evidence="16" id="KW-1185">Reference proteome</keyword>
<evidence type="ECO:0000256" key="5">
    <source>
        <dbReference type="ARBA" id="ARBA00023027"/>
    </source>
</evidence>
<comment type="catalytic activity">
    <reaction evidence="8 12">
        <text>N(6)-[(R)-dihydrolipoyl]-L-lysyl-[protein] + NAD(+) = N(6)-[(R)-lipoyl]-L-lysyl-[protein] + NADH + H(+)</text>
        <dbReference type="Rhea" id="RHEA:15045"/>
        <dbReference type="Rhea" id="RHEA-COMP:10474"/>
        <dbReference type="Rhea" id="RHEA-COMP:10475"/>
        <dbReference type="ChEBI" id="CHEBI:15378"/>
        <dbReference type="ChEBI" id="CHEBI:57540"/>
        <dbReference type="ChEBI" id="CHEBI:57945"/>
        <dbReference type="ChEBI" id="CHEBI:83099"/>
        <dbReference type="ChEBI" id="CHEBI:83100"/>
        <dbReference type="EC" id="1.8.1.4"/>
    </reaction>
</comment>
<dbReference type="InterPro" id="IPR016156">
    <property type="entry name" value="FAD/NAD-linked_Rdtase_dimer_sf"/>
</dbReference>
<keyword evidence="2 12" id="KW-0285">Flavoprotein</keyword>
<feature type="binding site" evidence="10">
    <location>
        <begin position="207"/>
        <end position="214"/>
    </location>
    <ligand>
        <name>NAD(+)</name>
        <dbReference type="ChEBI" id="CHEBI:57540"/>
    </ligand>
</feature>
<evidence type="ECO:0000313" key="15">
    <source>
        <dbReference type="EMBL" id="VDO38661.1"/>
    </source>
</evidence>
<dbReference type="EC" id="1.8.1.4" evidence="12"/>
<dbReference type="Pfam" id="PF02852">
    <property type="entry name" value="Pyr_redox_dim"/>
    <property type="match status" value="1"/>
</dbReference>
<evidence type="ECO:0000256" key="7">
    <source>
        <dbReference type="ARBA" id="ARBA00023284"/>
    </source>
</evidence>
<evidence type="ECO:0000256" key="8">
    <source>
        <dbReference type="ARBA" id="ARBA00049187"/>
    </source>
</evidence>
<dbReference type="Gene3D" id="3.30.390.30">
    <property type="match status" value="1"/>
</dbReference>
<dbReference type="PIRSF" id="PIRSF000350">
    <property type="entry name" value="Mercury_reductase_MerA"/>
    <property type="match status" value="1"/>
</dbReference>
<dbReference type="WBParaSite" id="HPLM_0000990701-mRNA-1">
    <property type="protein sequence ID" value="HPLM_0000990701-mRNA-1"/>
    <property type="gene ID" value="HPLM_0000990701"/>
</dbReference>
<feature type="binding site" evidence="10">
    <location>
        <position position="341"/>
    </location>
    <ligand>
        <name>FAD</name>
        <dbReference type="ChEBI" id="CHEBI:57692"/>
    </ligand>
</feature>
<dbReference type="GO" id="GO:0050660">
    <property type="term" value="F:flavin adenine dinucleotide binding"/>
    <property type="evidence" value="ECO:0007669"/>
    <property type="project" value="InterPro"/>
</dbReference>
<dbReference type="PRINTS" id="PR00368">
    <property type="entry name" value="FADPNR"/>
</dbReference>
<evidence type="ECO:0000256" key="12">
    <source>
        <dbReference type="RuleBase" id="RU003692"/>
    </source>
</evidence>
<feature type="binding site" evidence="10">
    <location>
        <begin position="169"/>
        <end position="171"/>
    </location>
    <ligand>
        <name>FAD</name>
        <dbReference type="ChEBI" id="CHEBI:57692"/>
    </ligand>
</feature>
<evidence type="ECO:0000256" key="3">
    <source>
        <dbReference type="ARBA" id="ARBA00022827"/>
    </source>
</evidence>
<dbReference type="OMA" id="CAQLGMK"/>